<gene>
    <name evidence="3" type="ORF">JS278_02274</name>
</gene>
<sequence length="64" mass="6848">MEMIGPGFQNLIVFLALAAFGVIAWFSIRRNIRGIDFEEVPSGPELKRPASEDPAGDAAGGSEK</sequence>
<keyword evidence="2" id="KW-0472">Membrane</keyword>
<dbReference type="AlphaFoldDB" id="A0A344UVX8"/>
<feature type="region of interest" description="Disordered" evidence="1">
    <location>
        <begin position="39"/>
        <end position="64"/>
    </location>
</feature>
<evidence type="ECO:0000256" key="1">
    <source>
        <dbReference type="SAM" id="MobiDB-lite"/>
    </source>
</evidence>
<organism evidence="3 4">
    <name type="scientific">Acidipropionibacterium virtanenii</name>
    <dbReference type="NCBI Taxonomy" id="2057246"/>
    <lineage>
        <taxon>Bacteria</taxon>
        <taxon>Bacillati</taxon>
        <taxon>Actinomycetota</taxon>
        <taxon>Actinomycetes</taxon>
        <taxon>Propionibacteriales</taxon>
        <taxon>Propionibacteriaceae</taxon>
        <taxon>Acidipropionibacterium</taxon>
    </lineage>
</organism>
<evidence type="ECO:0000313" key="4">
    <source>
        <dbReference type="Proteomes" id="UP000251995"/>
    </source>
</evidence>
<evidence type="ECO:0000256" key="2">
    <source>
        <dbReference type="SAM" id="Phobius"/>
    </source>
</evidence>
<name>A0A344UVX8_9ACTN</name>
<protein>
    <submittedName>
        <fullName evidence="3">Uncharacterized protein</fullName>
    </submittedName>
</protein>
<dbReference type="KEGG" id="acij:JS278_02274"/>
<dbReference type="EMBL" id="CP025198">
    <property type="protein sequence ID" value="AXE39426.1"/>
    <property type="molecule type" value="Genomic_DNA"/>
</dbReference>
<proteinExistence type="predicted"/>
<keyword evidence="4" id="KW-1185">Reference proteome</keyword>
<accession>A0A344UVX8</accession>
<keyword evidence="2" id="KW-0812">Transmembrane</keyword>
<keyword evidence="2" id="KW-1133">Transmembrane helix</keyword>
<dbReference type="Proteomes" id="UP000251995">
    <property type="component" value="Chromosome"/>
</dbReference>
<evidence type="ECO:0000313" key="3">
    <source>
        <dbReference type="EMBL" id="AXE39426.1"/>
    </source>
</evidence>
<feature type="transmembrane region" description="Helical" evidence="2">
    <location>
        <begin position="6"/>
        <end position="28"/>
    </location>
</feature>
<reference evidence="3 4" key="1">
    <citation type="submission" date="2017-12" db="EMBL/GenBank/DDBJ databases">
        <title>The whole genome sequence of the Acidipropionibacterium virtanenii sp. nov. type strain JS278.</title>
        <authorList>
            <person name="Laine P."/>
            <person name="Deptula P."/>
            <person name="Varmanen P."/>
            <person name="Auvinen P."/>
        </authorList>
    </citation>
    <scope>NUCLEOTIDE SEQUENCE [LARGE SCALE GENOMIC DNA]</scope>
    <source>
        <strain evidence="3 4">JS278</strain>
    </source>
</reference>